<evidence type="ECO:0000256" key="1">
    <source>
        <dbReference type="ARBA" id="ARBA00022536"/>
    </source>
</evidence>
<dbReference type="GO" id="GO:0005509">
    <property type="term" value="F:calcium ion binding"/>
    <property type="evidence" value="ECO:0007669"/>
    <property type="project" value="InterPro"/>
</dbReference>
<comment type="caution">
    <text evidence="6">Lacks conserved residue(s) required for the propagation of feature annotation.</text>
</comment>
<name>A0A401TCT8_CHIPU</name>
<evidence type="ECO:0000256" key="4">
    <source>
        <dbReference type="ARBA" id="ARBA00023157"/>
    </source>
</evidence>
<dbReference type="OrthoDB" id="283575at2759"/>
<dbReference type="Gene3D" id="2.10.25.10">
    <property type="entry name" value="Laminin"/>
    <property type="match status" value="1"/>
</dbReference>
<dbReference type="PROSITE" id="PS01187">
    <property type="entry name" value="EGF_CA"/>
    <property type="match status" value="1"/>
</dbReference>
<dbReference type="InterPro" id="IPR013032">
    <property type="entry name" value="EGF-like_CS"/>
</dbReference>
<dbReference type="PROSITE" id="PS50026">
    <property type="entry name" value="EGF_3"/>
    <property type="match status" value="1"/>
</dbReference>
<keyword evidence="4 6" id="KW-1015">Disulfide bond</keyword>
<dbReference type="PANTHER" id="PTHR24049">
    <property type="entry name" value="CRUMBS FAMILY MEMBER"/>
    <property type="match status" value="1"/>
</dbReference>
<dbReference type="PROSITE" id="PS01186">
    <property type="entry name" value="EGF_2"/>
    <property type="match status" value="1"/>
</dbReference>
<dbReference type="Proteomes" id="UP000287033">
    <property type="component" value="Unassembled WGS sequence"/>
</dbReference>
<dbReference type="EMBL" id="BEZZ01030865">
    <property type="protein sequence ID" value="GCC40442.1"/>
    <property type="molecule type" value="Genomic_DNA"/>
</dbReference>
<dbReference type="PRINTS" id="PR00010">
    <property type="entry name" value="EGFBLOOD"/>
</dbReference>
<dbReference type="SMART" id="SM00179">
    <property type="entry name" value="EGF_CA"/>
    <property type="match status" value="1"/>
</dbReference>
<dbReference type="InterPro" id="IPR018097">
    <property type="entry name" value="EGF_Ca-bd_CS"/>
</dbReference>
<reference evidence="8 9" key="1">
    <citation type="journal article" date="2018" name="Nat. Ecol. Evol.">
        <title>Shark genomes provide insights into elasmobranch evolution and the origin of vertebrates.</title>
        <authorList>
            <person name="Hara Y"/>
            <person name="Yamaguchi K"/>
            <person name="Onimaru K"/>
            <person name="Kadota M"/>
            <person name="Koyanagi M"/>
            <person name="Keeley SD"/>
            <person name="Tatsumi K"/>
            <person name="Tanaka K"/>
            <person name="Motone F"/>
            <person name="Kageyama Y"/>
            <person name="Nozu R"/>
            <person name="Adachi N"/>
            <person name="Nishimura O"/>
            <person name="Nakagawa R"/>
            <person name="Tanegashima C"/>
            <person name="Kiyatake I"/>
            <person name="Matsumoto R"/>
            <person name="Murakumo K"/>
            <person name="Nishida K"/>
            <person name="Terakita A"/>
            <person name="Kuratani S"/>
            <person name="Sato K"/>
            <person name="Hyodo S Kuraku.S."/>
        </authorList>
    </citation>
    <scope>NUCLEOTIDE SEQUENCE [LARGE SCALE GENOMIC DNA]</scope>
</reference>
<feature type="domain" description="EGF-like" evidence="7">
    <location>
        <begin position="25"/>
        <end position="61"/>
    </location>
</feature>
<dbReference type="OMA" id="ECRCCER"/>
<evidence type="ECO:0000313" key="9">
    <source>
        <dbReference type="Proteomes" id="UP000287033"/>
    </source>
</evidence>
<dbReference type="Pfam" id="PF12661">
    <property type="entry name" value="hEGF"/>
    <property type="match status" value="1"/>
</dbReference>
<dbReference type="STRING" id="137246.A0A401TCT8"/>
<dbReference type="InterPro" id="IPR001881">
    <property type="entry name" value="EGF-like_Ca-bd_dom"/>
</dbReference>
<evidence type="ECO:0000256" key="6">
    <source>
        <dbReference type="PROSITE-ProRule" id="PRU00076"/>
    </source>
</evidence>
<evidence type="ECO:0000256" key="2">
    <source>
        <dbReference type="ARBA" id="ARBA00022729"/>
    </source>
</evidence>
<dbReference type="CDD" id="cd00054">
    <property type="entry name" value="EGF_CA"/>
    <property type="match status" value="1"/>
</dbReference>
<dbReference type="AlphaFoldDB" id="A0A401TCT8"/>
<proteinExistence type="predicted"/>
<keyword evidence="1 6" id="KW-0245">EGF-like domain</keyword>
<dbReference type="InterPro" id="IPR051022">
    <property type="entry name" value="Notch_Cell-Fate_Det"/>
</dbReference>
<dbReference type="SUPFAM" id="SSF57196">
    <property type="entry name" value="EGF/Laminin"/>
    <property type="match status" value="1"/>
</dbReference>
<sequence length="82" mass="8775">MSTVLPECRCCERSVLVAGSRCDVDIDDCVSSPCYNGGTCQDGVNGFSCVCPEGYSDPQCVSRMEHCQSNPCAHGTCFNHDS</sequence>
<evidence type="ECO:0000256" key="5">
    <source>
        <dbReference type="ARBA" id="ARBA00023180"/>
    </source>
</evidence>
<keyword evidence="5" id="KW-0325">Glycoprotein</keyword>
<evidence type="ECO:0000313" key="8">
    <source>
        <dbReference type="EMBL" id="GCC40442.1"/>
    </source>
</evidence>
<protein>
    <recommendedName>
        <fullName evidence="7">EGF-like domain-containing protein</fullName>
    </recommendedName>
</protein>
<keyword evidence="9" id="KW-1185">Reference proteome</keyword>
<feature type="non-terminal residue" evidence="8">
    <location>
        <position position="82"/>
    </location>
</feature>
<dbReference type="InterPro" id="IPR000152">
    <property type="entry name" value="EGF-type_Asp/Asn_hydroxyl_site"/>
</dbReference>
<keyword evidence="3" id="KW-0677">Repeat</keyword>
<dbReference type="FunFam" id="2.10.25.10:FF:000004">
    <property type="entry name" value="Neurogenic locus notch 1"/>
    <property type="match status" value="1"/>
</dbReference>
<organism evidence="8 9">
    <name type="scientific">Chiloscyllium punctatum</name>
    <name type="common">Brownbanded bambooshark</name>
    <name type="synonym">Hemiscyllium punctatum</name>
    <dbReference type="NCBI Taxonomy" id="137246"/>
    <lineage>
        <taxon>Eukaryota</taxon>
        <taxon>Metazoa</taxon>
        <taxon>Chordata</taxon>
        <taxon>Craniata</taxon>
        <taxon>Vertebrata</taxon>
        <taxon>Chondrichthyes</taxon>
        <taxon>Elasmobranchii</taxon>
        <taxon>Galeomorphii</taxon>
        <taxon>Galeoidea</taxon>
        <taxon>Orectolobiformes</taxon>
        <taxon>Hemiscylliidae</taxon>
        <taxon>Chiloscyllium</taxon>
    </lineage>
</organism>
<dbReference type="InterPro" id="IPR000742">
    <property type="entry name" value="EGF"/>
</dbReference>
<dbReference type="SMART" id="SM00181">
    <property type="entry name" value="EGF"/>
    <property type="match status" value="1"/>
</dbReference>
<comment type="caution">
    <text evidence="8">The sequence shown here is derived from an EMBL/GenBank/DDBJ whole genome shotgun (WGS) entry which is preliminary data.</text>
</comment>
<feature type="disulfide bond" evidence="6">
    <location>
        <begin position="51"/>
        <end position="60"/>
    </location>
</feature>
<accession>A0A401TCT8</accession>
<gene>
    <name evidence="8" type="ORF">chiPu_0024001</name>
</gene>
<evidence type="ECO:0000259" key="7">
    <source>
        <dbReference type="PROSITE" id="PS50026"/>
    </source>
</evidence>
<evidence type="ECO:0000256" key="3">
    <source>
        <dbReference type="ARBA" id="ARBA00022737"/>
    </source>
</evidence>
<dbReference type="PROSITE" id="PS00010">
    <property type="entry name" value="ASX_HYDROXYL"/>
    <property type="match status" value="1"/>
</dbReference>
<keyword evidence="2" id="KW-0732">Signal</keyword>